<keyword evidence="3" id="KW-0001">2Fe-2S</keyword>
<dbReference type="Proteomes" id="UP000472264">
    <property type="component" value="Chromosome 13"/>
</dbReference>
<sequence>MDRCEQQGHSEDQEDVTELVCQEDQLKDGQMKEVTVGGQKVLLVRTHGQYSAVGSQCTHYNAPLIKGALVGDRVRCPFHGACFNVRTGDIEEYPGLDSLPSYKVKVDNGKVYISINTKSLSLTKRVKKMCSMVPDINHTIVLIGGGPASLVCAETLRQNCYQGRIIMITKDMLPPFDKPKLSKAMNLDSSSILLRSSEFYQQHGIEVWTQKEVVSVDTAEKLLKLNDGNLQHYDQLLISTGCRARPPSCPGCDLQGVKLLESYADAKEIHNSSLGQKVVIIGASFIGMEVASFLSDKAASVVLIGSTKYPYERTLGPEIGKMTMQILEEHNVKFHMNDGVSEIKGENGKVKEVVLNSGTVVAADVVIAGIGVIHNSDFLSGSEVELDSKKAVIVDKFMRTNIADIFSAGDVTSFPLAIRGDQRVNIGHWQMSQAQGRVAALNMLNKPTKIESVPFFWTVLLGKSIRYTGYGEGYTEIIFKGKVEERKFLAFYIKNDVVVAAASLMFDPAVAHLAELMATGRILKKTEAQADDLSWLQM</sequence>
<protein>
    <submittedName>
        <fullName evidence="10">Apoptosis-inducing factor 3-like</fullName>
    </submittedName>
</protein>
<dbReference type="InterPro" id="IPR036188">
    <property type="entry name" value="FAD/NAD-bd_sf"/>
</dbReference>
<evidence type="ECO:0000256" key="3">
    <source>
        <dbReference type="ARBA" id="ARBA00022714"/>
    </source>
</evidence>
<gene>
    <name evidence="10" type="primary">aifm4</name>
</gene>
<keyword evidence="8" id="KW-0411">Iron-sulfur</keyword>
<dbReference type="FunFam" id="2.102.10.10:FF:000003">
    <property type="entry name" value="apoptosis-inducing factor 3 isoform X2"/>
    <property type="match status" value="1"/>
</dbReference>
<accession>A0A665T304</accession>
<keyword evidence="11" id="KW-1185">Reference proteome</keyword>
<dbReference type="Gene3D" id="3.30.390.30">
    <property type="match status" value="1"/>
</dbReference>
<dbReference type="Pfam" id="PF07992">
    <property type="entry name" value="Pyr_redox_2"/>
    <property type="match status" value="1"/>
</dbReference>
<dbReference type="GO" id="GO:0051537">
    <property type="term" value="F:2 iron, 2 sulfur cluster binding"/>
    <property type="evidence" value="ECO:0007669"/>
    <property type="project" value="UniProtKB-KW"/>
</dbReference>
<dbReference type="InterPro" id="IPR028202">
    <property type="entry name" value="Reductase_C"/>
</dbReference>
<dbReference type="Pfam" id="PF00355">
    <property type="entry name" value="Rieske"/>
    <property type="match status" value="1"/>
</dbReference>
<organism evidence="10 11">
    <name type="scientific">Echeneis naucrates</name>
    <name type="common">Live sharksucker</name>
    <dbReference type="NCBI Taxonomy" id="173247"/>
    <lineage>
        <taxon>Eukaryota</taxon>
        <taxon>Metazoa</taxon>
        <taxon>Chordata</taxon>
        <taxon>Craniata</taxon>
        <taxon>Vertebrata</taxon>
        <taxon>Euteleostomi</taxon>
        <taxon>Actinopterygii</taxon>
        <taxon>Neopterygii</taxon>
        <taxon>Teleostei</taxon>
        <taxon>Neoteleostei</taxon>
        <taxon>Acanthomorphata</taxon>
        <taxon>Carangaria</taxon>
        <taxon>Carangiformes</taxon>
        <taxon>Echeneidae</taxon>
        <taxon>Echeneis</taxon>
    </lineage>
</organism>
<evidence type="ECO:0000256" key="8">
    <source>
        <dbReference type="ARBA" id="ARBA00023014"/>
    </source>
</evidence>
<dbReference type="Gene3D" id="2.102.10.10">
    <property type="entry name" value="Rieske [2Fe-2S] iron-sulphur domain"/>
    <property type="match status" value="1"/>
</dbReference>
<evidence type="ECO:0000256" key="1">
    <source>
        <dbReference type="ARBA" id="ARBA00006442"/>
    </source>
</evidence>
<dbReference type="PROSITE" id="PS51296">
    <property type="entry name" value="RIESKE"/>
    <property type="match status" value="1"/>
</dbReference>
<name>A0A665T304_ECHNA</name>
<evidence type="ECO:0000313" key="10">
    <source>
        <dbReference type="Ensembl" id="ENSENLP00000003899.1"/>
    </source>
</evidence>
<dbReference type="PRINTS" id="PR00469">
    <property type="entry name" value="PNDRDTASEII"/>
</dbReference>
<dbReference type="SUPFAM" id="SSF50022">
    <property type="entry name" value="ISP domain"/>
    <property type="match status" value="1"/>
</dbReference>
<reference evidence="10" key="3">
    <citation type="submission" date="2025-09" db="UniProtKB">
        <authorList>
            <consortium name="Ensembl"/>
        </authorList>
    </citation>
    <scope>IDENTIFICATION</scope>
</reference>
<dbReference type="Gene3D" id="3.50.50.60">
    <property type="entry name" value="FAD/NAD(P)-binding domain"/>
    <property type="match status" value="2"/>
</dbReference>
<reference evidence="10" key="1">
    <citation type="submission" date="2021-04" db="EMBL/GenBank/DDBJ databases">
        <authorList>
            <consortium name="Wellcome Sanger Institute Data Sharing"/>
        </authorList>
    </citation>
    <scope>NUCLEOTIDE SEQUENCE [LARGE SCALE GENOMIC DNA]</scope>
</reference>
<keyword evidence="7" id="KW-0408">Iron</keyword>
<dbReference type="Ensembl" id="ENSENLT00000004133.1">
    <property type="protein sequence ID" value="ENSENLP00000003899.1"/>
    <property type="gene ID" value="ENSENLG00000001952.1"/>
</dbReference>
<comment type="similarity">
    <text evidence="1">Belongs to the FAD-dependent oxidoreductase family.</text>
</comment>
<dbReference type="CDD" id="cd03478">
    <property type="entry name" value="Rieske_AIFL_N"/>
    <property type="match status" value="1"/>
</dbReference>
<dbReference type="GO" id="GO:0046872">
    <property type="term" value="F:metal ion binding"/>
    <property type="evidence" value="ECO:0007669"/>
    <property type="project" value="UniProtKB-KW"/>
</dbReference>
<proteinExistence type="inferred from homology"/>
<reference evidence="10" key="2">
    <citation type="submission" date="2025-08" db="UniProtKB">
        <authorList>
            <consortium name="Ensembl"/>
        </authorList>
    </citation>
    <scope>IDENTIFICATION</scope>
</reference>
<dbReference type="SUPFAM" id="SSF51905">
    <property type="entry name" value="FAD/NAD(P)-binding domain"/>
    <property type="match status" value="1"/>
</dbReference>
<dbReference type="PANTHER" id="PTHR43557">
    <property type="entry name" value="APOPTOSIS-INDUCING FACTOR 1"/>
    <property type="match status" value="1"/>
</dbReference>
<dbReference type="OrthoDB" id="432169at2759"/>
<evidence type="ECO:0000256" key="2">
    <source>
        <dbReference type="ARBA" id="ARBA00022630"/>
    </source>
</evidence>
<evidence type="ECO:0000256" key="6">
    <source>
        <dbReference type="ARBA" id="ARBA00023002"/>
    </source>
</evidence>
<evidence type="ECO:0000313" key="11">
    <source>
        <dbReference type="Proteomes" id="UP000472264"/>
    </source>
</evidence>
<dbReference type="GO" id="GO:0005737">
    <property type="term" value="C:cytoplasm"/>
    <property type="evidence" value="ECO:0007669"/>
    <property type="project" value="TreeGrafter"/>
</dbReference>
<dbReference type="InterPro" id="IPR017941">
    <property type="entry name" value="Rieske_2Fe-2S"/>
</dbReference>
<evidence type="ECO:0000256" key="4">
    <source>
        <dbReference type="ARBA" id="ARBA00022723"/>
    </source>
</evidence>
<dbReference type="InterPro" id="IPR016156">
    <property type="entry name" value="FAD/NAD-linked_Rdtase_dimer_sf"/>
</dbReference>
<dbReference type="AlphaFoldDB" id="A0A665T304"/>
<dbReference type="GO" id="GO:0016651">
    <property type="term" value="F:oxidoreductase activity, acting on NAD(P)H"/>
    <property type="evidence" value="ECO:0007669"/>
    <property type="project" value="TreeGrafter"/>
</dbReference>
<evidence type="ECO:0000256" key="7">
    <source>
        <dbReference type="ARBA" id="ARBA00023004"/>
    </source>
</evidence>
<keyword evidence="5" id="KW-0274">FAD</keyword>
<keyword evidence="4" id="KW-0479">Metal-binding</keyword>
<dbReference type="SUPFAM" id="SSF55424">
    <property type="entry name" value="FAD/NAD-linked reductases, dimerisation (C-terminal) domain"/>
    <property type="match status" value="1"/>
</dbReference>
<dbReference type="InterPro" id="IPR023753">
    <property type="entry name" value="FAD/NAD-binding_dom"/>
</dbReference>
<keyword evidence="2" id="KW-0285">Flavoprotein</keyword>
<dbReference type="Pfam" id="PF14759">
    <property type="entry name" value="Reductase_C"/>
    <property type="match status" value="1"/>
</dbReference>
<dbReference type="OMA" id="EEHCMAR"/>
<keyword evidence="6" id="KW-0560">Oxidoreductase</keyword>
<dbReference type="PRINTS" id="PR00368">
    <property type="entry name" value="FADPNR"/>
</dbReference>
<dbReference type="InterPro" id="IPR050446">
    <property type="entry name" value="FAD-oxidoreductase/Apoptosis"/>
</dbReference>
<dbReference type="InterPro" id="IPR036922">
    <property type="entry name" value="Rieske_2Fe-2S_sf"/>
</dbReference>
<dbReference type="PANTHER" id="PTHR43557:SF7">
    <property type="entry name" value="RIESKE DOMAIN-CONTAINING PROTEIN"/>
    <property type="match status" value="1"/>
</dbReference>
<feature type="domain" description="Rieske" evidence="9">
    <location>
        <begin position="18"/>
        <end position="113"/>
    </location>
</feature>
<evidence type="ECO:0000256" key="5">
    <source>
        <dbReference type="ARBA" id="ARBA00022827"/>
    </source>
</evidence>
<dbReference type="InParanoid" id="A0A665T304"/>
<evidence type="ECO:0000259" key="9">
    <source>
        <dbReference type="PROSITE" id="PS51296"/>
    </source>
</evidence>